<dbReference type="EMBL" id="JAFIRN010000012">
    <property type="protein sequence ID" value="KAG5837807.1"/>
    <property type="molecule type" value="Genomic_DNA"/>
</dbReference>
<reference evidence="2" key="1">
    <citation type="submission" date="2021-01" db="EMBL/GenBank/DDBJ databases">
        <title>A chromosome-scale assembly of European eel, Anguilla anguilla.</title>
        <authorList>
            <person name="Henkel C."/>
            <person name="Jong-Raadsen S.A."/>
            <person name="Dufour S."/>
            <person name="Weltzien F.-A."/>
            <person name="Palstra A.P."/>
            <person name="Pelster B."/>
            <person name="Spaink H.P."/>
            <person name="Van Den Thillart G.E."/>
            <person name="Jansen H."/>
            <person name="Zahm M."/>
            <person name="Klopp C."/>
            <person name="Cedric C."/>
            <person name="Louis A."/>
            <person name="Berthelot C."/>
            <person name="Parey E."/>
            <person name="Roest Crollius H."/>
            <person name="Montfort J."/>
            <person name="Robinson-Rechavi M."/>
            <person name="Bucao C."/>
            <person name="Bouchez O."/>
            <person name="Gislard M."/>
            <person name="Lluch J."/>
            <person name="Milhes M."/>
            <person name="Lampietro C."/>
            <person name="Lopez Roques C."/>
            <person name="Donnadieu C."/>
            <person name="Braasch I."/>
            <person name="Desvignes T."/>
            <person name="Postlethwait J."/>
            <person name="Bobe J."/>
            <person name="Guiguen Y."/>
            <person name="Dirks R."/>
        </authorList>
    </citation>
    <scope>NUCLEOTIDE SEQUENCE</scope>
    <source>
        <strain evidence="2">Tag_6206</strain>
        <tissue evidence="2">Liver</tissue>
    </source>
</reference>
<protein>
    <submittedName>
        <fullName evidence="2">Uncharacterized protein</fullName>
    </submittedName>
</protein>
<keyword evidence="3" id="KW-1185">Reference proteome</keyword>
<evidence type="ECO:0000313" key="3">
    <source>
        <dbReference type="Proteomes" id="UP001044222"/>
    </source>
</evidence>
<gene>
    <name evidence="2" type="ORF">ANANG_G00216920</name>
</gene>
<dbReference type="AlphaFoldDB" id="A0A9D3RSA3"/>
<sequence length="292" mass="30329">MDEGGAGGGATEETDMRLLSGMAVGTVISVLCEVRADVHLTVEFPWATRARVVAWVLTELQRNAGSAQALKGALCAKETRTAAAIATAVTVEIRRLCHAAHASPSTAMALPALGEEAVAGATATEEVESAERQDDSAEPPLDNSGTAVPQVVVMEQRELQQTRDTAAVSTAITAAVPSAGMTVMERGGDAVAGATEGKEVEPADKLDDAAEPPLADLGTAAPQVDVMEERAMEDACAVDAQKGPEGLAEGDCRPGDRPLKRGKKSAVWRFFGRVWTALKSSLCCCSVSEGRE</sequence>
<accession>A0A9D3RSA3</accession>
<proteinExistence type="predicted"/>
<feature type="region of interest" description="Disordered" evidence="1">
    <location>
        <begin position="119"/>
        <end position="147"/>
    </location>
</feature>
<name>A0A9D3RSA3_ANGAN</name>
<comment type="caution">
    <text evidence="2">The sequence shown here is derived from an EMBL/GenBank/DDBJ whole genome shotgun (WGS) entry which is preliminary data.</text>
</comment>
<organism evidence="2 3">
    <name type="scientific">Anguilla anguilla</name>
    <name type="common">European freshwater eel</name>
    <name type="synonym">Muraena anguilla</name>
    <dbReference type="NCBI Taxonomy" id="7936"/>
    <lineage>
        <taxon>Eukaryota</taxon>
        <taxon>Metazoa</taxon>
        <taxon>Chordata</taxon>
        <taxon>Craniata</taxon>
        <taxon>Vertebrata</taxon>
        <taxon>Euteleostomi</taxon>
        <taxon>Actinopterygii</taxon>
        <taxon>Neopterygii</taxon>
        <taxon>Teleostei</taxon>
        <taxon>Anguilliformes</taxon>
        <taxon>Anguillidae</taxon>
        <taxon>Anguilla</taxon>
    </lineage>
</organism>
<evidence type="ECO:0000256" key="1">
    <source>
        <dbReference type="SAM" id="MobiDB-lite"/>
    </source>
</evidence>
<dbReference type="Proteomes" id="UP001044222">
    <property type="component" value="Chromosome 12"/>
</dbReference>
<evidence type="ECO:0000313" key="2">
    <source>
        <dbReference type="EMBL" id="KAG5837807.1"/>
    </source>
</evidence>